<name>A0A481Z0F6_9VIRU</name>
<evidence type="ECO:0000256" key="1">
    <source>
        <dbReference type="SAM" id="MobiDB-lite"/>
    </source>
</evidence>
<evidence type="ECO:0000313" key="2">
    <source>
        <dbReference type="EMBL" id="QBK88993.1"/>
    </source>
</evidence>
<protein>
    <submittedName>
        <fullName evidence="2">Uncharacterized protein</fullName>
    </submittedName>
</protein>
<gene>
    <name evidence="2" type="ORF">LCMiAC02_00860</name>
</gene>
<dbReference type="EMBL" id="MK500406">
    <property type="protein sequence ID" value="QBK88993.1"/>
    <property type="molecule type" value="Genomic_DNA"/>
</dbReference>
<proteinExistence type="predicted"/>
<feature type="compositionally biased region" description="Basic and acidic residues" evidence="1">
    <location>
        <begin position="57"/>
        <end position="69"/>
    </location>
</feature>
<accession>A0A481Z0F6</accession>
<organism evidence="2">
    <name type="scientific">Mimivirus LCMiAC02</name>
    <dbReference type="NCBI Taxonomy" id="2506609"/>
    <lineage>
        <taxon>Viruses</taxon>
        <taxon>Varidnaviria</taxon>
        <taxon>Bamfordvirae</taxon>
        <taxon>Nucleocytoviricota</taxon>
        <taxon>Megaviricetes</taxon>
        <taxon>Imitervirales</taxon>
        <taxon>Mimiviridae</taxon>
        <taxon>Klosneuvirinae</taxon>
    </lineage>
</organism>
<sequence>MDNMMLVIVIVIGLLIAFMLGCKTGNEFPTVIGFHPNPNIDEDYCIRNPHDIDCRDRRGPIQPDPRHVDSPWLNNGQM</sequence>
<reference evidence="2" key="1">
    <citation type="journal article" date="2019" name="MBio">
        <title>Virus Genomes from Deep Sea Sediments Expand the Ocean Megavirome and Support Independent Origins of Viral Gigantism.</title>
        <authorList>
            <person name="Backstrom D."/>
            <person name="Yutin N."/>
            <person name="Jorgensen S.L."/>
            <person name="Dharamshi J."/>
            <person name="Homa F."/>
            <person name="Zaremba-Niedwiedzka K."/>
            <person name="Spang A."/>
            <person name="Wolf Y.I."/>
            <person name="Koonin E.V."/>
            <person name="Ettema T.J."/>
        </authorList>
    </citation>
    <scope>NUCLEOTIDE SEQUENCE</scope>
</reference>
<feature type="region of interest" description="Disordered" evidence="1">
    <location>
        <begin position="57"/>
        <end position="78"/>
    </location>
</feature>